<dbReference type="InterPro" id="IPR029063">
    <property type="entry name" value="SAM-dependent_MTases_sf"/>
</dbReference>
<dbReference type="Pfam" id="PF02353">
    <property type="entry name" value="CMAS"/>
    <property type="match status" value="1"/>
</dbReference>
<evidence type="ECO:0000256" key="3">
    <source>
        <dbReference type="ARBA" id="ARBA00022679"/>
    </source>
</evidence>
<keyword evidence="2 7" id="KW-0489">Methyltransferase</keyword>
<dbReference type="GO" id="GO:0008610">
    <property type="term" value="P:lipid biosynthetic process"/>
    <property type="evidence" value="ECO:0007669"/>
    <property type="project" value="InterPro"/>
</dbReference>
<comment type="similarity">
    <text evidence="1">Belongs to the CFA/CMAS family.</text>
</comment>
<evidence type="ECO:0000313" key="7">
    <source>
        <dbReference type="EMBL" id="PKR89827.1"/>
    </source>
</evidence>
<proteinExistence type="inferred from homology"/>
<dbReference type="PIRSF" id="PIRSF003085">
    <property type="entry name" value="CMAS"/>
    <property type="match status" value="1"/>
</dbReference>
<gene>
    <name evidence="7" type="ORF">CXZ10_07990</name>
</gene>
<keyword evidence="3 7" id="KW-0808">Transferase</keyword>
<evidence type="ECO:0000256" key="1">
    <source>
        <dbReference type="ARBA" id="ARBA00010815"/>
    </source>
</evidence>
<reference evidence="7 8" key="1">
    <citation type="submission" date="2017-12" db="EMBL/GenBank/DDBJ databases">
        <title>Anaerobic carbon monoxide metabolism by Pleomorphomonas carboxyditropha sp. nov., a new mesophilic hydrogenogenic carboxidotroph.</title>
        <authorList>
            <person name="Esquivel-Elizondo S."/>
            <person name="Krajmalnik-Brown R."/>
        </authorList>
    </citation>
    <scope>NUCLEOTIDE SEQUENCE [LARGE SCALE GENOMIC DNA]</scope>
    <source>
        <strain evidence="7 8">R5-392</strain>
    </source>
</reference>
<dbReference type="GO" id="GO:0032259">
    <property type="term" value="P:methylation"/>
    <property type="evidence" value="ECO:0007669"/>
    <property type="project" value="UniProtKB-KW"/>
</dbReference>
<evidence type="ECO:0000313" key="8">
    <source>
        <dbReference type="Proteomes" id="UP000233491"/>
    </source>
</evidence>
<dbReference type="PANTHER" id="PTHR43667:SF2">
    <property type="entry name" value="FATTY ACID C-METHYL TRANSFERASE"/>
    <property type="match status" value="1"/>
</dbReference>
<comment type="caution">
    <text evidence="7">The sequence shown here is derived from an EMBL/GenBank/DDBJ whole genome shotgun (WGS) entry which is preliminary data.</text>
</comment>
<dbReference type="PANTHER" id="PTHR43667">
    <property type="entry name" value="CYCLOPROPANE-FATTY-ACYL-PHOSPHOLIPID SYNTHASE"/>
    <property type="match status" value="1"/>
</dbReference>
<dbReference type="AlphaFoldDB" id="A0A1I4UTW0"/>
<dbReference type="EMBL" id="PJNW01000004">
    <property type="protein sequence ID" value="PKR89827.1"/>
    <property type="molecule type" value="Genomic_DNA"/>
</dbReference>
<protein>
    <submittedName>
        <fullName evidence="7">SAM-dependent methyltransferase</fullName>
    </submittedName>
</protein>
<sequence length="411" mass="45843">MTSLSISTLIPSIVGLALPTRLRVSLVERMLGHIDRGRLSVVLPDGTQLAAAGREPGAVAELRILRWRAVIRLLTGGDVGFAEAYVDGDWDTPDLVAFLTLCADNLDRLNTAAKPSWPVRLARRLLMLMRRNSKAGSRRNIMAHYDLGNAFFAEWLDREMIYSSALYEEGDDLEAAQRRKFQRIAAMLHLDGSQSVLEIGCGWGGLAAYLADAGARSVRGITLSPAQIEVAEEKVQRRGLDGQVSLELRDYRDIEGQYDRVVSIEMFEAVGEAYWRGYFDKLRQALKPGGRAVLQVITIADDRFEHYRSHPDMIQTLVFPGGMLPSQTIFADVAKEAGLALTDRLDFGLSYAKTLADWRQRFEAAWPRIANLGYSPAFKRLWSYYLAYCEAGFRTGRIDVSLYALEPVGSS</sequence>
<keyword evidence="5" id="KW-0443">Lipid metabolism</keyword>
<evidence type="ECO:0000256" key="2">
    <source>
        <dbReference type="ARBA" id="ARBA00022603"/>
    </source>
</evidence>
<organism evidence="7 8">
    <name type="scientific">Pleomorphomonas diazotrophica</name>
    <dbReference type="NCBI Taxonomy" id="1166257"/>
    <lineage>
        <taxon>Bacteria</taxon>
        <taxon>Pseudomonadati</taxon>
        <taxon>Pseudomonadota</taxon>
        <taxon>Alphaproteobacteria</taxon>
        <taxon>Hyphomicrobiales</taxon>
        <taxon>Pleomorphomonadaceae</taxon>
        <taxon>Pleomorphomonas</taxon>
    </lineage>
</organism>
<feature type="active site" evidence="6">
    <location>
        <position position="389"/>
    </location>
</feature>
<accession>A0A1I4UTW0</accession>
<dbReference type="Gene3D" id="3.40.50.150">
    <property type="entry name" value="Vaccinia Virus protein VP39"/>
    <property type="match status" value="1"/>
</dbReference>
<keyword evidence="4" id="KW-0949">S-adenosyl-L-methionine</keyword>
<evidence type="ECO:0000256" key="6">
    <source>
        <dbReference type="PIRSR" id="PIRSR003085-1"/>
    </source>
</evidence>
<evidence type="ECO:0000256" key="4">
    <source>
        <dbReference type="ARBA" id="ARBA00022691"/>
    </source>
</evidence>
<dbReference type="InterPro" id="IPR003333">
    <property type="entry name" value="CMAS"/>
</dbReference>
<dbReference type="GO" id="GO:0008168">
    <property type="term" value="F:methyltransferase activity"/>
    <property type="evidence" value="ECO:0007669"/>
    <property type="project" value="UniProtKB-KW"/>
</dbReference>
<dbReference type="InterPro" id="IPR050723">
    <property type="entry name" value="CFA/CMAS"/>
</dbReference>
<dbReference type="OrthoDB" id="9782855at2"/>
<dbReference type="Proteomes" id="UP000233491">
    <property type="component" value="Unassembled WGS sequence"/>
</dbReference>
<name>A0A1I4UTW0_9HYPH</name>
<keyword evidence="8" id="KW-1185">Reference proteome</keyword>
<evidence type="ECO:0000256" key="5">
    <source>
        <dbReference type="ARBA" id="ARBA00023098"/>
    </source>
</evidence>
<dbReference type="RefSeq" id="WP_101288627.1">
    <property type="nucleotide sequence ID" value="NZ_FOUQ01000009.1"/>
</dbReference>
<dbReference type="CDD" id="cd02440">
    <property type="entry name" value="AdoMet_MTases"/>
    <property type="match status" value="1"/>
</dbReference>
<dbReference type="SUPFAM" id="SSF53335">
    <property type="entry name" value="S-adenosyl-L-methionine-dependent methyltransferases"/>
    <property type="match status" value="1"/>
</dbReference>